<evidence type="ECO:0000256" key="1">
    <source>
        <dbReference type="SAM" id="MobiDB-lite"/>
    </source>
</evidence>
<proteinExistence type="predicted"/>
<dbReference type="AlphaFoldDB" id="A0A7R7MT58"/>
<dbReference type="Proteomes" id="UP000595205">
    <property type="component" value="Chromosome"/>
</dbReference>
<name>A0A7R7MT58_MYCIT</name>
<feature type="region of interest" description="Disordered" evidence="1">
    <location>
        <begin position="1"/>
        <end position="23"/>
    </location>
</feature>
<accession>A0A7R7MT58</accession>
<organism evidence="2 3">
    <name type="scientific">Mycobacterium intracellulare</name>
    <dbReference type="NCBI Taxonomy" id="1767"/>
    <lineage>
        <taxon>Bacteria</taxon>
        <taxon>Bacillati</taxon>
        <taxon>Actinomycetota</taxon>
        <taxon>Actinomycetes</taxon>
        <taxon>Mycobacteriales</taxon>
        <taxon>Mycobacteriaceae</taxon>
        <taxon>Mycobacterium</taxon>
        <taxon>Mycobacterium avium complex (MAC)</taxon>
    </lineage>
</organism>
<dbReference type="EMBL" id="AP024255">
    <property type="protein sequence ID" value="BCO98241.1"/>
    <property type="molecule type" value="Genomic_DNA"/>
</dbReference>
<feature type="region of interest" description="Disordered" evidence="1">
    <location>
        <begin position="77"/>
        <end position="96"/>
    </location>
</feature>
<evidence type="ECO:0000313" key="2">
    <source>
        <dbReference type="EMBL" id="BCO98241.1"/>
    </source>
</evidence>
<reference evidence="2 3" key="1">
    <citation type="submission" date="2020-12" db="EMBL/GenBank/DDBJ databases">
        <title>Genome sequence of clinical Mycobacterium intracellulare strains.</title>
        <authorList>
            <person name="Tateishi Y."/>
            <person name="Matsumoto S."/>
            <person name="Fukushima Y."/>
            <person name="Nakajima C."/>
            <person name="Suzuki Y."/>
        </authorList>
    </citation>
    <scope>NUCLEOTIDE SEQUENCE [LARGE SCALE GENOMIC DNA]</scope>
    <source>
        <strain evidence="2 3">M018</strain>
    </source>
</reference>
<gene>
    <name evidence="2" type="ORF">MINTM018_10110</name>
</gene>
<sequence length="96" mass="10220">MTTTSSPRQIAPDDTSDGEGPRPLAQMVVVKVASPNTHRWRVQVALYFAVCLVRVSDRGGPRIGVAQRITRVPATLRRSSAGVRSVDGTLPPAGAQ</sequence>
<evidence type="ECO:0000313" key="3">
    <source>
        <dbReference type="Proteomes" id="UP000595205"/>
    </source>
</evidence>
<protein>
    <submittedName>
        <fullName evidence="2">Uncharacterized protein</fullName>
    </submittedName>
</protein>